<dbReference type="NCBIfam" id="TIGR04557">
    <property type="entry name" value="fuse_rel_SoxYZ"/>
    <property type="match status" value="1"/>
</dbReference>
<feature type="signal peptide" evidence="1">
    <location>
        <begin position="1"/>
        <end position="27"/>
    </location>
</feature>
<keyword evidence="1" id="KW-0732">Signal</keyword>
<dbReference type="RefSeq" id="WP_023431273.1">
    <property type="nucleotide sequence ID" value="NZ_AWXZ01000017.1"/>
</dbReference>
<accession>V4TIG5</accession>
<dbReference type="Pfam" id="PF08770">
    <property type="entry name" value="SoxZ"/>
    <property type="match status" value="1"/>
</dbReference>
<reference evidence="4 5" key="1">
    <citation type="journal article" date="2014" name="Genome Announc.">
        <title>Draft Genome Sequence of Lutibaculum baratangense Strain AMV1T, Isolated from a Mud Volcano in Andamans, India.</title>
        <authorList>
            <person name="Singh A."/>
            <person name="Sreenivas A."/>
            <person name="Sathyanarayana Reddy G."/>
            <person name="Pinnaka A.K."/>
            <person name="Shivaji S."/>
        </authorList>
    </citation>
    <scope>NUCLEOTIDE SEQUENCE [LARGE SCALE GENOMIC DNA]</scope>
    <source>
        <strain evidence="4 5">AMV1</strain>
    </source>
</reference>
<dbReference type="InterPro" id="IPR030831">
    <property type="entry name" value="Fuse-rel_SoxYZ"/>
</dbReference>
<comment type="caution">
    <text evidence="4">The sequence shown here is derived from an EMBL/GenBank/DDBJ whole genome shotgun (WGS) entry which is preliminary data.</text>
</comment>
<dbReference type="InterPro" id="IPR032711">
    <property type="entry name" value="SoxY"/>
</dbReference>
<dbReference type="EMBL" id="AWXZ01000017">
    <property type="protein sequence ID" value="ESR25793.1"/>
    <property type="molecule type" value="Genomic_DNA"/>
</dbReference>
<dbReference type="Gene3D" id="2.60.40.10">
    <property type="entry name" value="Immunoglobulins"/>
    <property type="match status" value="1"/>
</dbReference>
<dbReference type="SUPFAM" id="SSF81296">
    <property type="entry name" value="E set domains"/>
    <property type="match status" value="1"/>
</dbReference>
<dbReference type="AlphaFoldDB" id="V4TIG5"/>
<dbReference type="InterPro" id="IPR014880">
    <property type="entry name" value="SoxZ_dom"/>
</dbReference>
<feature type="domain" description="Ig-like SoxY" evidence="3">
    <location>
        <begin position="41"/>
        <end position="149"/>
    </location>
</feature>
<evidence type="ECO:0000313" key="4">
    <source>
        <dbReference type="EMBL" id="ESR25793.1"/>
    </source>
</evidence>
<evidence type="ECO:0000256" key="1">
    <source>
        <dbReference type="SAM" id="SignalP"/>
    </source>
</evidence>
<sequence>MLERLRGMIVAGMAAILAASVPIPASGAEEDGGAWADIVENVFDGRPMLADGVVTLEAPYRAEDAAIVPMTIAAGLPPEDGRRVERLTLVIDENPAPVAATFELGETAGVTRIATRVRVNRYTNVHAVAELSDGSLHVAEAFVKASGGCSAPAAKDPQEALAHLGEMKLRQFGRMSEPGGEGPRAEVQLMIRHPNNSGLQMDQLTRHYIPAHFVREVSILQGGDLVMRMEGGISLAEDPNFRFDFVPTGEPLRVEVVDTEDNVFQGEWPLEIARDS</sequence>
<evidence type="ECO:0000259" key="2">
    <source>
        <dbReference type="Pfam" id="PF08770"/>
    </source>
</evidence>
<evidence type="ECO:0000259" key="3">
    <source>
        <dbReference type="Pfam" id="PF13501"/>
    </source>
</evidence>
<proteinExistence type="predicted"/>
<protein>
    <recommendedName>
        <fullName evidence="6">Sulfur oxidation protein SoxZ</fullName>
    </recommendedName>
</protein>
<dbReference type="InterPro" id="IPR014756">
    <property type="entry name" value="Ig_E-set"/>
</dbReference>
<gene>
    <name evidence="4" type="ORF">N177_1128</name>
</gene>
<name>V4TIG5_9HYPH</name>
<dbReference type="STRING" id="631454.N177_1128"/>
<dbReference type="PATRIC" id="fig|631454.5.peg.1113"/>
<evidence type="ECO:0008006" key="6">
    <source>
        <dbReference type="Google" id="ProtNLM"/>
    </source>
</evidence>
<feature type="domain" description="Sulphur oxidation protein SoxZ" evidence="2">
    <location>
        <begin position="182"/>
        <end position="267"/>
    </location>
</feature>
<dbReference type="Proteomes" id="UP000017819">
    <property type="component" value="Unassembled WGS sequence"/>
</dbReference>
<organism evidence="4 5">
    <name type="scientific">Lutibaculum baratangense AMV1</name>
    <dbReference type="NCBI Taxonomy" id="631454"/>
    <lineage>
        <taxon>Bacteria</taxon>
        <taxon>Pseudomonadati</taxon>
        <taxon>Pseudomonadota</taxon>
        <taxon>Alphaproteobacteria</taxon>
        <taxon>Hyphomicrobiales</taxon>
        <taxon>Tepidamorphaceae</taxon>
        <taxon>Lutibaculum</taxon>
    </lineage>
</organism>
<keyword evidence="5" id="KW-1185">Reference proteome</keyword>
<evidence type="ECO:0000313" key="5">
    <source>
        <dbReference type="Proteomes" id="UP000017819"/>
    </source>
</evidence>
<feature type="chain" id="PRO_5004728605" description="Sulfur oxidation protein SoxZ" evidence="1">
    <location>
        <begin position="28"/>
        <end position="276"/>
    </location>
</feature>
<dbReference type="InterPro" id="IPR038162">
    <property type="entry name" value="SoxY_sf"/>
</dbReference>
<dbReference type="Gene3D" id="2.60.40.2470">
    <property type="entry name" value="SoxY domain"/>
    <property type="match status" value="1"/>
</dbReference>
<dbReference type="eggNOG" id="COG5501">
    <property type="taxonomic scope" value="Bacteria"/>
</dbReference>
<dbReference type="InterPro" id="IPR013783">
    <property type="entry name" value="Ig-like_fold"/>
</dbReference>
<dbReference type="Pfam" id="PF13501">
    <property type="entry name" value="SoxY"/>
    <property type="match status" value="1"/>
</dbReference>